<dbReference type="HOGENOM" id="CLU_660614_0_0_1"/>
<evidence type="ECO:0000313" key="3">
    <source>
        <dbReference type="EMBL" id="EWC47852.1"/>
    </source>
</evidence>
<dbReference type="SUPFAM" id="SSF57903">
    <property type="entry name" value="FYVE/PHD zinc finger"/>
    <property type="match status" value="1"/>
</dbReference>
<feature type="compositionally biased region" description="Basic and acidic residues" evidence="1">
    <location>
        <begin position="65"/>
        <end position="77"/>
    </location>
</feature>
<evidence type="ECO:0000259" key="2">
    <source>
        <dbReference type="Pfam" id="PF10513"/>
    </source>
</evidence>
<protein>
    <recommendedName>
        <fullName evidence="2">Enhancer of polycomb-like N-terminal domain-containing protein</fullName>
    </recommendedName>
</protein>
<dbReference type="PANTHER" id="PTHR13793:SF107">
    <property type="entry name" value="BROMODOMAIN-CONTAINING PROTEIN HOMOLOG"/>
    <property type="match status" value="1"/>
</dbReference>
<sequence length="416" mass="46123">MASNSTPHRTPGTGRPRGRPRGSRTRHSFVTPGPLQRFRPAASSQRQNRFGRAHQPVATDAGAYKPREERSYTEFHPDFDIEADINAYDSREIDGSPLPISLSSLNSGKAGNGVQARADTGLLDKPSVASTSNSSIINGPRAIEADMNGAVPYEGSKHGSSRGDSESQASSHEKEPNPNPISNTPTRRSSRQKDNKERGKERSNLTPKPAQRPVLPMSNIHHNERLSLPVPSYKPIVPFQLAETYVDRAMAGVGFQETDYWLRPHTMVRNIGIQDSVNEGEAKITSVAEDKEDANHIAHAITPGVVEYDMDEQDDKWLMHFNSVRRSQDIPTITREIFEITITKIEREWYALEKMIPKQSAHAAHVKKGNDDDDDEDTSEDSKCQICDDGECENSNAIVFCDGCNIAVHQGIYSLK</sequence>
<feature type="region of interest" description="Disordered" evidence="1">
    <location>
        <begin position="1"/>
        <end position="77"/>
    </location>
</feature>
<proteinExistence type="predicted"/>
<feature type="region of interest" description="Disordered" evidence="1">
    <location>
        <begin position="118"/>
        <end position="218"/>
    </location>
</feature>
<dbReference type="Gene3D" id="3.30.40.10">
    <property type="entry name" value="Zinc/RING finger domain, C3HC4 (zinc finger)"/>
    <property type="match status" value="1"/>
</dbReference>
<feature type="region of interest" description="Disordered" evidence="1">
    <location>
        <begin position="361"/>
        <end position="384"/>
    </location>
</feature>
<dbReference type="GO" id="GO:0006357">
    <property type="term" value="P:regulation of transcription by RNA polymerase II"/>
    <property type="evidence" value="ECO:0007669"/>
    <property type="project" value="TreeGrafter"/>
</dbReference>
<keyword evidence="4" id="KW-1185">Reference proteome</keyword>
<feature type="compositionally biased region" description="Polar residues" evidence="1">
    <location>
        <begin position="128"/>
        <end position="137"/>
    </location>
</feature>
<organism evidence="3 4">
    <name type="scientific">Drechslerella stenobrocha 248</name>
    <dbReference type="NCBI Taxonomy" id="1043628"/>
    <lineage>
        <taxon>Eukaryota</taxon>
        <taxon>Fungi</taxon>
        <taxon>Dikarya</taxon>
        <taxon>Ascomycota</taxon>
        <taxon>Pezizomycotina</taxon>
        <taxon>Orbiliomycetes</taxon>
        <taxon>Orbiliales</taxon>
        <taxon>Orbiliaceae</taxon>
        <taxon>Drechslerella</taxon>
    </lineage>
</organism>
<feature type="compositionally biased region" description="Low complexity" evidence="1">
    <location>
        <begin position="1"/>
        <end position="14"/>
    </location>
</feature>
<dbReference type="OrthoDB" id="20839at2759"/>
<gene>
    <name evidence="3" type="ORF">DRE_02734</name>
</gene>
<feature type="compositionally biased region" description="Basic residues" evidence="1">
    <location>
        <begin position="16"/>
        <end position="27"/>
    </location>
</feature>
<evidence type="ECO:0000313" key="4">
    <source>
        <dbReference type="Proteomes" id="UP000024837"/>
    </source>
</evidence>
<dbReference type="AlphaFoldDB" id="W7I5V1"/>
<dbReference type="InterPro" id="IPR050701">
    <property type="entry name" value="Histone_Mod_Regulator"/>
</dbReference>
<reference evidence="3 4" key="1">
    <citation type="submission" date="2013-05" db="EMBL/GenBank/DDBJ databases">
        <title>Drechslerella stenobrocha genome reveals carnivorous origination and mechanical trapping mechanism of predatory fungi.</title>
        <authorList>
            <person name="Liu X."/>
            <person name="Zhang W."/>
            <person name="Liu K."/>
        </authorList>
    </citation>
    <scope>NUCLEOTIDE SEQUENCE [LARGE SCALE GENOMIC DNA]</scope>
    <source>
        <strain evidence="3 4">248</strain>
    </source>
</reference>
<evidence type="ECO:0000256" key="1">
    <source>
        <dbReference type="SAM" id="MobiDB-lite"/>
    </source>
</evidence>
<feature type="compositionally biased region" description="Basic and acidic residues" evidence="1">
    <location>
        <begin position="155"/>
        <end position="176"/>
    </location>
</feature>
<dbReference type="Proteomes" id="UP000024837">
    <property type="component" value="Unassembled WGS sequence"/>
</dbReference>
<dbReference type="InterPro" id="IPR011011">
    <property type="entry name" value="Znf_FYVE_PHD"/>
</dbReference>
<feature type="domain" description="Enhancer of polycomb-like N-terminal" evidence="2">
    <location>
        <begin position="160"/>
        <end position="348"/>
    </location>
</feature>
<dbReference type="InterPro" id="IPR019542">
    <property type="entry name" value="Enhancer_polycomb-like_N"/>
</dbReference>
<dbReference type="Pfam" id="PF10513">
    <property type="entry name" value="EPL1"/>
    <property type="match status" value="1"/>
</dbReference>
<dbReference type="InterPro" id="IPR013083">
    <property type="entry name" value="Znf_RING/FYVE/PHD"/>
</dbReference>
<dbReference type="EMBL" id="KI966407">
    <property type="protein sequence ID" value="EWC47852.1"/>
    <property type="molecule type" value="Genomic_DNA"/>
</dbReference>
<name>W7I5V1_9PEZI</name>
<accession>W7I5V1</accession>
<feature type="compositionally biased region" description="Basic and acidic residues" evidence="1">
    <location>
        <begin position="191"/>
        <end position="203"/>
    </location>
</feature>
<dbReference type="PANTHER" id="PTHR13793">
    <property type="entry name" value="PHD FINGER PROTEINS"/>
    <property type="match status" value="1"/>
</dbReference>